<evidence type="ECO:0000313" key="2">
    <source>
        <dbReference type="Proteomes" id="UP000297814"/>
    </source>
</evidence>
<reference evidence="1 2" key="1">
    <citation type="submission" date="2017-12" db="EMBL/GenBank/DDBJ databases">
        <title>Comparative genomics of Botrytis spp.</title>
        <authorList>
            <person name="Valero-Jimenez C.A."/>
            <person name="Tapia P."/>
            <person name="Veloso J."/>
            <person name="Silva-Moreno E."/>
            <person name="Staats M."/>
            <person name="Valdes J.H."/>
            <person name="Van Kan J.A.L."/>
        </authorList>
    </citation>
    <scope>NUCLEOTIDE SEQUENCE [LARGE SCALE GENOMIC DNA]</scope>
    <source>
        <strain evidence="1 2">Bh0001</strain>
    </source>
</reference>
<protein>
    <submittedName>
        <fullName evidence="1">Uncharacterized protein</fullName>
    </submittedName>
</protein>
<comment type="caution">
    <text evidence="1">The sequence shown here is derived from an EMBL/GenBank/DDBJ whole genome shotgun (WGS) entry which is preliminary data.</text>
</comment>
<keyword evidence="2" id="KW-1185">Reference proteome</keyword>
<evidence type="ECO:0000313" key="1">
    <source>
        <dbReference type="EMBL" id="TGO31920.1"/>
    </source>
</evidence>
<sequence>MIPLNFLTPSSPSLLFPSSPKGANLLTLCPSPPLPPTTSETRVVIPKVLLLSTLAPMLKKLLPRVSVPRFRTEQNPLPTTNLGAILTNDEKYLE</sequence>
<gene>
    <name evidence="1" type="ORF">BHYA_0381g00060</name>
</gene>
<accession>A0A4Z1G8Y1</accession>
<name>A0A4Z1G8Y1_9HELO</name>
<dbReference type="EMBL" id="PQXK01000380">
    <property type="protein sequence ID" value="TGO31920.1"/>
    <property type="molecule type" value="Genomic_DNA"/>
</dbReference>
<dbReference type="AlphaFoldDB" id="A0A4Z1G8Y1"/>
<dbReference type="Proteomes" id="UP000297814">
    <property type="component" value="Unassembled WGS sequence"/>
</dbReference>
<organism evidence="1 2">
    <name type="scientific">Botrytis hyacinthi</name>
    <dbReference type="NCBI Taxonomy" id="278943"/>
    <lineage>
        <taxon>Eukaryota</taxon>
        <taxon>Fungi</taxon>
        <taxon>Dikarya</taxon>
        <taxon>Ascomycota</taxon>
        <taxon>Pezizomycotina</taxon>
        <taxon>Leotiomycetes</taxon>
        <taxon>Helotiales</taxon>
        <taxon>Sclerotiniaceae</taxon>
        <taxon>Botrytis</taxon>
    </lineage>
</organism>
<proteinExistence type="predicted"/>